<feature type="repeat" description="ANK" evidence="3">
    <location>
        <begin position="209"/>
        <end position="241"/>
    </location>
</feature>
<accession>A0A816ERX3</accession>
<dbReference type="InterPro" id="IPR050663">
    <property type="entry name" value="Ankyrin-SOCS_Box"/>
</dbReference>
<gene>
    <name evidence="4" type="ORF">XAT740_LOCUS55108</name>
</gene>
<protein>
    <recommendedName>
        <fullName evidence="6">Ankyrin repeat protein</fullName>
    </recommendedName>
</protein>
<proteinExistence type="predicted"/>
<comment type="caution">
    <text evidence="4">The sequence shown here is derived from an EMBL/GenBank/DDBJ whole genome shotgun (WGS) entry which is preliminary data.</text>
</comment>
<keyword evidence="1" id="KW-0677">Repeat</keyword>
<dbReference type="SMART" id="SM00248">
    <property type="entry name" value="ANK"/>
    <property type="match status" value="12"/>
</dbReference>
<dbReference type="EMBL" id="CAJNOR010010178">
    <property type="protein sequence ID" value="CAF1651738.1"/>
    <property type="molecule type" value="Genomic_DNA"/>
</dbReference>
<keyword evidence="2 3" id="KW-0040">ANK repeat</keyword>
<dbReference type="GO" id="GO:0045944">
    <property type="term" value="P:positive regulation of transcription by RNA polymerase II"/>
    <property type="evidence" value="ECO:0007669"/>
    <property type="project" value="TreeGrafter"/>
</dbReference>
<feature type="repeat" description="ANK" evidence="3">
    <location>
        <begin position="476"/>
        <end position="508"/>
    </location>
</feature>
<dbReference type="Pfam" id="PF13637">
    <property type="entry name" value="Ank_4"/>
    <property type="match status" value="1"/>
</dbReference>
<dbReference type="GO" id="GO:0000976">
    <property type="term" value="F:transcription cis-regulatory region binding"/>
    <property type="evidence" value="ECO:0007669"/>
    <property type="project" value="TreeGrafter"/>
</dbReference>
<dbReference type="Gene3D" id="1.25.40.20">
    <property type="entry name" value="Ankyrin repeat-containing domain"/>
    <property type="match status" value="5"/>
</dbReference>
<dbReference type="Pfam" id="PF12796">
    <property type="entry name" value="Ank_2"/>
    <property type="match status" value="3"/>
</dbReference>
<dbReference type="Proteomes" id="UP000663828">
    <property type="component" value="Unassembled WGS sequence"/>
</dbReference>
<dbReference type="PROSITE" id="PS50088">
    <property type="entry name" value="ANK_REPEAT"/>
    <property type="match status" value="5"/>
</dbReference>
<dbReference type="GO" id="GO:0005634">
    <property type="term" value="C:nucleus"/>
    <property type="evidence" value="ECO:0007669"/>
    <property type="project" value="TreeGrafter"/>
</dbReference>
<evidence type="ECO:0000256" key="3">
    <source>
        <dbReference type="PROSITE-ProRule" id="PRU00023"/>
    </source>
</evidence>
<dbReference type="PROSITE" id="PS50297">
    <property type="entry name" value="ANK_REP_REGION"/>
    <property type="match status" value="5"/>
</dbReference>
<keyword evidence="5" id="KW-1185">Reference proteome</keyword>
<organism evidence="4 5">
    <name type="scientific">Adineta ricciae</name>
    <name type="common">Rotifer</name>
    <dbReference type="NCBI Taxonomy" id="249248"/>
    <lineage>
        <taxon>Eukaryota</taxon>
        <taxon>Metazoa</taxon>
        <taxon>Spiralia</taxon>
        <taxon>Gnathifera</taxon>
        <taxon>Rotifera</taxon>
        <taxon>Eurotatoria</taxon>
        <taxon>Bdelloidea</taxon>
        <taxon>Adinetida</taxon>
        <taxon>Adinetidae</taxon>
        <taxon>Adineta</taxon>
    </lineage>
</organism>
<dbReference type="InterPro" id="IPR002110">
    <property type="entry name" value="Ankyrin_rpt"/>
</dbReference>
<dbReference type="InterPro" id="IPR036770">
    <property type="entry name" value="Ankyrin_rpt-contain_sf"/>
</dbReference>
<evidence type="ECO:0008006" key="6">
    <source>
        <dbReference type="Google" id="ProtNLM"/>
    </source>
</evidence>
<evidence type="ECO:0000313" key="4">
    <source>
        <dbReference type="EMBL" id="CAF1651738.1"/>
    </source>
</evidence>
<evidence type="ECO:0000256" key="2">
    <source>
        <dbReference type="ARBA" id="ARBA00023043"/>
    </source>
</evidence>
<dbReference type="AlphaFoldDB" id="A0A816ERX3"/>
<dbReference type="PANTHER" id="PTHR24193:SF121">
    <property type="entry name" value="ADA2A-CONTAINING COMPLEX COMPONENT 3, ISOFORM D"/>
    <property type="match status" value="1"/>
</dbReference>
<dbReference type="PANTHER" id="PTHR24193">
    <property type="entry name" value="ANKYRIN REPEAT PROTEIN"/>
    <property type="match status" value="1"/>
</dbReference>
<evidence type="ECO:0000313" key="5">
    <source>
        <dbReference type="Proteomes" id="UP000663828"/>
    </source>
</evidence>
<evidence type="ECO:0000256" key="1">
    <source>
        <dbReference type="ARBA" id="ARBA00022737"/>
    </source>
</evidence>
<feature type="repeat" description="ANK" evidence="3">
    <location>
        <begin position="339"/>
        <end position="371"/>
    </location>
</feature>
<feature type="repeat" description="ANK" evidence="3">
    <location>
        <begin position="176"/>
        <end position="208"/>
    </location>
</feature>
<name>A0A816ERX3_ADIRI</name>
<feature type="repeat" description="ANK" evidence="3">
    <location>
        <begin position="136"/>
        <end position="175"/>
    </location>
</feature>
<reference evidence="4" key="1">
    <citation type="submission" date="2021-02" db="EMBL/GenBank/DDBJ databases">
        <authorList>
            <person name="Nowell W R."/>
        </authorList>
    </citation>
    <scope>NUCLEOTIDE SEQUENCE</scope>
</reference>
<dbReference type="SUPFAM" id="SSF48403">
    <property type="entry name" value="Ankyrin repeat"/>
    <property type="match status" value="2"/>
</dbReference>
<sequence length="624" mass="70234">MSDESNNHSSFDLLIRAFYQDDRTQFDIELNHLLDLSRTQDMRLCTQIILQAYKQNEYAFLEELLDREVVYSGIPNLTSLHAASGYALSRLVKYLLDERKADPNQTCTFVKNDQLSGIITSLKESNRTQVISNFSLGITPLHFACGIGPEHLVDETTDTVKYLLASGANVNLVTSRQDTALHWASKFSNEQIVQLLLKCQANVNAVNSLQYTPLCEACFYGNLEIVKILVEYGSNVNGNQNNERSPVHLVCRGLLSEHDARRTSPMNEIIVKKLEERLEIVKYLYSHGAAIDTFDRDGLTPFMYACSSGNYPLAKYLLDEQQSKDDASTSRIINERSNTGESCLMYAVESGNLDIVTLLCNHGAKLDDQKNPSYVTAAAFYGHKDILKKLIELGLDINEFDQNDEGVIFNPIYACCHCGSVECLQLLLEANARIDWKTSQGTNPLHAACYSDKSSVQLVELLCQYGQFDLNESTNSGETPLLMAIEQNDYDLVDYLLRQGAFPDRCNHDECYPIHLVCFNGQANILYLLLAFNAIIEQSNENYPHPLVITTYKRDLVCSKLLIESPKCSDQVVREVLIESIENGFDELIGEIIHIRPHLIPDDLKEKMTDTLLALEQLNIDSSA</sequence>